<comment type="caution">
    <text evidence="8">The sequence shown here is derived from an EMBL/GenBank/DDBJ whole genome shotgun (WGS) entry which is preliminary data.</text>
</comment>
<evidence type="ECO:0000256" key="3">
    <source>
        <dbReference type="ARBA" id="ARBA00023306"/>
    </source>
</evidence>
<feature type="region of interest" description="Disordered" evidence="5">
    <location>
        <begin position="96"/>
        <end position="119"/>
    </location>
</feature>
<keyword evidence="9" id="KW-1185">Reference proteome</keyword>
<dbReference type="PIRSF" id="PIRSF001771">
    <property type="entry name" value="Cyclin_A_B_D_E"/>
    <property type="match status" value="1"/>
</dbReference>
<dbReference type="FunFam" id="1.10.472.10:FF:000154">
    <property type="entry name" value="Cyclin-B1-4"/>
    <property type="match status" value="1"/>
</dbReference>
<feature type="compositionally biased region" description="Polar residues" evidence="5">
    <location>
        <begin position="34"/>
        <end position="44"/>
    </location>
</feature>
<organism evidence="8 9">
    <name type="scientific">Zizania palustris</name>
    <name type="common">Northern wild rice</name>
    <dbReference type="NCBI Taxonomy" id="103762"/>
    <lineage>
        <taxon>Eukaryota</taxon>
        <taxon>Viridiplantae</taxon>
        <taxon>Streptophyta</taxon>
        <taxon>Embryophyta</taxon>
        <taxon>Tracheophyta</taxon>
        <taxon>Spermatophyta</taxon>
        <taxon>Magnoliopsida</taxon>
        <taxon>Liliopsida</taxon>
        <taxon>Poales</taxon>
        <taxon>Poaceae</taxon>
        <taxon>BOP clade</taxon>
        <taxon>Oryzoideae</taxon>
        <taxon>Oryzeae</taxon>
        <taxon>Zizaniinae</taxon>
        <taxon>Zizania</taxon>
    </lineage>
</organism>
<dbReference type="InterPro" id="IPR006671">
    <property type="entry name" value="Cyclin_N"/>
</dbReference>
<dbReference type="InterPro" id="IPR039361">
    <property type="entry name" value="Cyclin"/>
</dbReference>
<reference evidence="8" key="2">
    <citation type="submission" date="2021-02" db="EMBL/GenBank/DDBJ databases">
        <authorList>
            <person name="Kimball J.A."/>
            <person name="Haas M.W."/>
            <person name="Macchietto M."/>
            <person name="Kono T."/>
            <person name="Duquette J."/>
            <person name="Shao M."/>
        </authorList>
    </citation>
    <scope>NUCLEOTIDE SEQUENCE</scope>
    <source>
        <tissue evidence="8">Fresh leaf tissue</tissue>
    </source>
</reference>
<feature type="compositionally biased region" description="Basic and acidic residues" evidence="5">
    <location>
        <begin position="104"/>
        <end position="119"/>
    </location>
</feature>
<gene>
    <name evidence="8" type="ORF">GUJ93_ZPchr0009g2398</name>
</gene>
<evidence type="ECO:0000256" key="5">
    <source>
        <dbReference type="SAM" id="MobiDB-lite"/>
    </source>
</evidence>
<proteinExistence type="inferred from homology"/>
<keyword evidence="2" id="KW-0132">Cell division</keyword>
<evidence type="ECO:0000259" key="6">
    <source>
        <dbReference type="SMART" id="SM00385"/>
    </source>
</evidence>
<protein>
    <recommendedName>
        <fullName evidence="10">Cyclin N-terminal domain-containing protein</fullName>
    </recommendedName>
</protein>
<name>A0A8J5S414_ZIZPA</name>
<evidence type="ECO:0008006" key="10">
    <source>
        <dbReference type="Google" id="ProtNLM"/>
    </source>
</evidence>
<dbReference type="EMBL" id="JAAALK010000289">
    <property type="protein sequence ID" value="KAG8049401.1"/>
    <property type="molecule type" value="Genomic_DNA"/>
</dbReference>
<dbReference type="Pfam" id="PF02984">
    <property type="entry name" value="Cyclin_C"/>
    <property type="match status" value="1"/>
</dbReference>
<comment type="similarity">
    <text evidence="1">Belongs to the cyclin family. Cyclin AB subfamily.</text>
</comment>
<dbReference type="OrthoDB" id="5590282at2759"/>
<evidence type="ECO:0000259" key="7">
    <source>
        <dbReference type="SMART" id="SM01332"/>
    </source>
</evidence>
<evidence type="ECO:0000313" key="9">
    <source>
        <dbReference type="Proteomes" id="UP000729402"/>
    </source>
</evidence>
<accession>A0A8J5S414</accession>
<sequence>MRNDGSRGRRRRSCSRSEEGDAPKLIRRPLATVPQPTAQRTLSNARAPLANHKKPAVVAADKCVKAVPQAAARSRRVLIDVSNLINGRPSLANRKKAVPVAADRGGKAVKPKESNKPKPEVIVISSNSEKEKRASGGQRASRRAPIQTLTSILTKCSRASDGVISSPNKMRSYDIDAPDALNELAVVEYVDDIYSFYKSTESTCLPVSSYMSIQTEITERMRAILIDWIIEVQHKLTLMPESLYLTVYIIDQYLSSENVPKRELQLVGISAMLIATKYEEIWAPLVKDLLCISDNAFSREQVLRTEKAILNQLQWNLTVPTMYMFIARYLKAAMGNKELENMAFFYAELALVQYSMLVYPPSLTAAAAVYAARCTLDIRPLWSDILKYHTGLAESELQ</sequence>
<dbReference type="AlphaFoldDB" id="A0A8J5S414"/>
<evidence type="ECO:0000256" key="1">
    <source>
        <dbReference type="ARBA" id="ARBA00006955"/>
    </source>
</evidence>
<evidence type="ECO:0000256" key="2">
    <source>
        <dbReference type="ARBA" id="ARBA00022618"/>
    </source>
</evidence>
<dbReference type="Pfam" id="PF00134">
    <property type="entry name" value="Cyclin_N"/>
    <property type="match status" value="1"/>
</dbReference>
<dbReference type="SMART" id="SM01332">
    <property type="entry name" value="Cyclin_C"/>
    <property type="match status" value="1"/>
</dbReference>
<evidence type="ECO:0000256" key="4">
    <source>
        <dbReference type="RuleBase" id="RU000383"/>
    </source>
</evidence>
<feature type="region of interest" description="Disordered" evidence="5">
    <location>
        <begin position="1"/>
        <end position="49"/>
    </location>
</feature>
<dbReference type="SMART" id="SM00385">
    <property type="entry name" value="CYCLIN"/>
    <property type="match status" value="2"/>
</dbReference>
<feature type="domain" description="Cyclin C-terminal" evidence="7">
    <location>
        <begin position="320"/>
        <end position="397"/>
    </location>
</feature>
<dbReference type="InterPro" id="IPR046965">
    <property type="entry name" value="Cyclin_A/B-like"/>
</dbReference>
<feature type="compositionally biased region" description="Basic and acidic residues" evidence="5">
    <location>
        <begin position="15"/>
        <end position="24"/>
    </location>
</feature>
<keyword evidence="4" id="KW-0195">Cyclin</keyword>
<dbReference type="InterPro" id="IPR004367">
    <property type="entry name" value="Cyclin_C-dom"/>
</dbReference>
<dbReference type="Proteomes" id="UP000729402">
    <property type="component" value="Unassembled WGS sequence"/>
</dbReference>
<dbReference type="PANTHER" id="PTHR10177">
    <property type="entry name" value="CYCLINS"/>
    <property type="match status" value="1"/>
</dbReference>
<evidence type="ECO:0000313" key="8">
    <source>
        <dbReference type="EMBL" id="KAG8049401.1"/>
    </source>
</evidence>
<feature type="domain" description="Cyclin-like" evidence="6">
    <location>
        <begin position="227"/>
        <end position="311"/>
    </location>
</feature>
<feature type="domain" description="Cyclin-like" evidence="6">
    <location>
        <begin position="324"/>
        <end position="398"/>
    </location>
</feature>
<dbReference type="InterPro" id="IPR013763">
    <property type="entry name" value="Cyclin-like_dom"/>
</dbReference>
<reference evidence="8" key="1">
    <citation type="journal article" date="2021" name="bioRxiv">
        <title>Whole Genome Assembly and Annotation of Northern Wild Rice, Zizania palustris L., Supports a Whole Genome Duplication in the Zizania Genus.</title>
        <authorList>
            <person name="Haas M."/>
            <person name="Kono T."/>
            <person name="Macchietto M."/>
            <person name="Millas R."/>
            <person name="McGilp L."/>
            <person name="Shao M."/>
            <person name="Duquette J."/>
            <person name="Hirsch C.N."/>
            <person name="Kimball J."/>
        </authorList>
    </citation>
    <scope>NUCLEOTIDE SEQUENCE</scope>
    <source>
        <tissue evidence="8">Fresh leaf tissue</tissue>
    </source>
</reference>
<keyword evidence="3" id="KW-0131">Cell cycle</keyword>